<dbReference type="GO" id="GO:0006310">
    <property type="term" value="P:DNA recombination"/>
    <property type="evidence" value="ECO:0007669"/>
    <property type="project" value="UniProtKB-KW"/>
</dbReference>
<dbReference type="PROSITE" id="PS51898">
    <property type="entry name" value="TYR_RECOMBINASE"/>
    <property type="match status" value="1"/>
</dbReference>
<dbReference type="OrthoDB" id="9801717at2"/>
<dbReference type="InterPro" id="IPR011010">
    <property type="entry name" value="DNA_brk_join_enz"/>
</dbReference>
<evidence type="ECO:0000256" key="1">
    <source>
        <dbReference type="ARBA" id="ARBA00023172"/>
    </source>
</evidence>
<dbReference type="AlphaFoldDB" id="A0A8G2DVU0"/>
<sequence>MSGTLHYGLFCCGRSARNLYCFDAATSLKTNSHRFTNSSKNPLWRWILPTMALQRYSPIGCTAWTRSKQVSINYGEGQLFTAEGERKYLTHGEAKALLAVARKADRQTRLFCRLLYYTGCRVSEGLQITPRRLDMETGRVVFRTLKRRRTVFRGVPLPHRFLAELLAFAQSAELGSDDRLFPWCRQTAWRRIRALMEVVSHGVV</sequence>
<dbReference type="InterPro" id="IPR013762">
    <property type="entry name" value="Integrase-like_cat_sf"/>
</dbReference>
<dbReference type="Proteomes" id="UP000291572">
    <property type="component" value="Unassembled WGS sequence"/>
</dbReference>
<feature type="domain" description="Tyr recombinase" evidence="2">
    <location>
        <begin position="84"/>
        <end position="204"/>
    </location>
</feature>
<dbReference type="GO" id="GO:0015074">
    <property type="term" value="P:DNA integration"/>
    <property type="evidence" value="ECO:0007669"/>
    <property type="project" value="InterPro"/>
</dbReference>
<comment type="caution">
    <text evidence="3">The sequence shown here is derived from an EMBL/GenBank/DDBJ whole genome shotgun (WGS) entry which is preliminary data.</text>
</comment>
<dbReference type="InterPro" id="IPR002104">
    <property type="entry name" value="Integrase_catalytic"/>
</dbReference>
<accession>A0A8G2DVU0</accession>
<dbReference type="Pfam" id="PF00589">
    <property type="entry name" value="Phage_integrase"/>
    <property type="match status" value="1"/>
</dbReference>
<protein>
    <recommendedName>
        <fullName evidence="2">Tyr recombinase domain-containing protein</fullName>
    </recommendedName>
</protein>
<evidence type="ECO:0000313" key="3">
    <source>
        <dbReference type="EMBL" id="RYM04935.1"/>
    </source>
</evidence>
<name>A0A8G2DVU0_9SPHN</name>
<dbReference type="SUPFAM" id="SSF56349">
    <property type="entry name" value="DNA breaking-rejoining enzymes"/>
    <property type="match status" value="1"/>
</dbReference>
<keyword evidence="1" id="KW-0233">DNA recombination</keyword>
<reference evidence="3 4" key="1">
    <citation type="submission" date="2019-02" db="EMBL/GenBank/DDBJ databases">
        <authorList>
            <person name="Feng G."/>
        </authorList>
    </citation>
    <scope>NUCLEOTIDE SEQUENCE [LARGE SCALE GENOMIC DNA]</scope>
    <source>
        <strain evidence="3 4">CCTCC AB 2011146</strain>
    </source>
</reference>
<evidence type="ECO:0000259" key="2">
    <source>
        <dbReference type="PROSITE" id="PS51898"/>
    </source>
</evidence>
<dbReference type="EMBL" id="SEOO01000100">
    <property type="protein sequence ID" value="RYM04935.1"/>
    <property type="molecule type" value="Genomic_DNA"/>
</dbReference>
<evidence type="ECO:0000313" key="4">
    <source>
        <dbReference type="Proteomes" id="UP000291572"/>
    </source>
</evidence>
<gene>
    <name evidence="3" type="ORF">EWH12_21670</name>
</gene>
<dbReference type="GO" id="GO:0003677">
    <property type="term" value="F:DNA binding"/>
    <property type="evidence" value="ECO:0007669"/>
    <property type="project" value="InterPro"/>
</dbReference>
<proteinExistence type="predicted"/>
<dbReference type="Gene3D" id="1.10.443.10">
    <property type="entry name" value="Intergrase catalytic core"/>
    <property type="match status" value="1"/>
</dbReference>
<organism evidence="3 4">
    <name type="scientific">Sphingobium cupriresistens</name>
    <dbReference type="NCBI Taxonomy" id="1132417"/>
    <lineage>
        <taxon>Bacteria</taxon>
        <taxon>Pseudomonadati</taxon>
        <taxon>Pseudomonadota</taxon>
        <taxon>Alphaproteobacteria</taxon>
        <taxon>Sphingomonadales</taxon>
        <taxon>Sphingomonadaceae</taxon>
        <taxon>Sphingobium</taxon>
    </lineage>
</organism>